<evidence type="ECO:0000313" key="3">
    <source>
        <dbReference type="Proteomes" id="UP001596001"/>
    </source>
</evidence>
<feature type="compositionally biased region" description="Basic and acidic residues" evidence="1">
    <location>
        <begin position="103"/>
        <end position="117"/>
    </location>
</feature>
<accession>A0ABV9QAT0</accession>
<dbReference type="Proteomes" id="UP001596001">
    <property type="component" value="Unassembled WGS sequence"/>
</dbReference>
<gene>
    <name evidence="2" type="ORF">ACFO6X_06380</name>
</gene>
<feature type="region of interest" description="Disordered" evidence="1">
    <location>
        <begin position="99"/>
        <end position="159"/>
    </location>
</feature>
<evidence type="ECO:0000256" key="1">
    <source>
        <dbReference type="SAM" id="MobiDB-lite"/>
    </source>
</evidence>
<dbReference type="RefSeq" id="WP_382431195.1">
    <property type="nucleotide sequence ID" value="NZ_JBHSHJ010000003.1"/>
</dbReference>
<dbReference type="Gene3D" id="1.10.10.10">
    <property type="entry name" value="Winged helix-like DNA-binding domain superfamily/Winged helix DNA-binding domain"/>
    <property type="match status" value="1"/>
</dbReference>
<feature type="compositionally biased region" description="Low complexity" evidence="1">
    <location>
        <begin position="134"/>
        <end position="147"/>
    </location>
</feature>
<sequence>MSVRVMTAVFERYPNGGGEMLLALALADHASDDGSRVFPKVKDLAIKTRQSERAVQYQLRRMEETGWLTLVGYGNGGRSMAREYQISQDWINGAEIAPMQKGANDDSKGCKTEHERVQPIAPANNRHKSSINHQSVQRAQAPAPASPRKVRSKSKPPLDETALQAACRATWEAYSTAYAARYGTAPLRNAKVNAAIKGFVQRVGHDEAPAVAGFFVDRVADPLVVRRMHDTGLLLANAEAYRTQWVTGRTPMPAPTHSHNKHSAAAKAIFDDGFPDY</sequence>
<comment type="caution">
    <text evidence="2">The sequence shown here is derived from an EMBL/GenBank/DDBJ whole genome shotgun (WGS) entry which is preliminary data.</text>
</comment>
<evidence type="ECO:0000313" key="2">
    <source>
        <dbReference type="EMBL" id="MFC4788611.1"/>
    </source>
</evidence>
<protein>
    <submittedName>
        <fullName evidence="2">Helix-turn-helix domain-containing protein</fullName>
    </submittedName>
</protein>
<proteinExistence type="predicted"/>
<dbReference type="InterPro" id="IPR036388">
    <property type="entry name" value="WH-like_DNA-bd_sf"/>
</dbReference>
<dbReference type="Pfam" id="PF13730">
    <property type="entry name" value="HTH_36"/>
    <property type="match status" value="1"/>
</dbReference>
<reference evidence="3" key="1">
    <citation type="journal article" date="2019" name="Int. J. Syst. Evol. Microbiol.">
        <title>The Global Catalogue of Microorganisms (GCM) 10K type strain sequencing project: providing services to taxonomists for standard genome sequencing and annotation.</title>
        <authorList>
            <consortium name="The Broad Institute Genomics Platform"/>
            <consortium name="The Broad Institute Genome Sequencing Center for Infectious Disease"/>
            <person name="Wu L."/>
            <person name="Ma J."/>
        </authorList>
    </citation>
    <scope>NUCLEOTIDE SEQUENCE [LARGE SCALE GENOMIC DNA]</scope>
    <source>
        <strain evidence="3">CCUG 49452</strain>
    </source>
</reference>
<dbReference type="EMBL" id="JBHSHJ010000003">
    <property type="protein sequence ID" value="MFC4788611.1"/>
    <property type="molecule type" value="Genomic_DNA"/>
</dbReference>
<organism evidence="2 3">
    <name type="scientific">Giesbergeria sinuosa</name>
    <dbReference type="NCBI Taxonomy" id="80883"/>
    <lineage>
        <taxon>Bacteria</taxon>
        <taxon>Pseudomonadati</taxon>
        <taxon>Pseudomonadota</taxon>
        <taxon>Betaproteobacteria</taxon>
        <taxon>Burkholderiales</taxon>
        <taxon>Comamonadaceae</taxon>
        <taxon>Giesbergeria</taxon>
    </lineage>
</organism>
<name>A0ABV9QAT0_9BURK</name>
<keyword evidence="3" id="KW-1185">Reference proteome</keyword>